<dbReference type="PANTHER" id="PTHR43884">
    <property type="entry name" value="ACYL-COA DEHYDROGENASE"/>
    <property type="match status" value="1"/>
</dbReference>
<dbReference type="InterPro" id="IPR037069">
    <property type="entry name" value="AcylCoA_DH/ox_N_sf"/>
</dbReference>
<dbReference type="InterPro" id="IPR036250">
    <property type="entry name" value="AcylCo_DH-like_C"/>
</dbReference>
<comment type="cofactor">
    <cofactor evidence="1 6">
        <name>FAD</name>
        <dbReference type="ChEBI" id="CHEBI:57692"/>
    </cofactor>
</comment>
<dbReference type="Gene3D" id="2.40.110.10">
    <property type="entry name" value="Butyryl-CoA Dehydrogenase, subunit A, domain 2"/>
    <property type="match status" value="1"/>
</dbReference>
<dbReference type="Pfam" id="PF02770">
    <property type="entry name" value="Acyl-CoA_dh_M"/>
    <property type="match status" value="1"/>
</dbReference>
<comment type="similarity">
    <text evidence="2 6">Belongs to the acyl-CoA dehydrogenase family.</text>
</comment>
<dbReference type="InterPro" id="IPR006091">
    <property type="entry name" value="Acyl-CoA_Oxase/DH_mid-dom"/>
</dbReference>
<dbReference type="GO" id="GO:0003995">
    <property type="term" value="F:acyl-CoA dehydrogenase activity"/>
    <property type="evidence" value="ECO:0007669"/>
    <property type="project" value="TreeGrafter"/>
</dbReference>
<comment type="caution">
    <text evidence="10">The sequence shown here is derived from an EMBL/GenBank/DDBJ whole genome shotgun (WGS) entry which is preliminary data.</text>
</comment>
<evidence type="ECO:0000313" key="11">
    <source>
        <dbReference type="Proteomes" id="UP000070463"/>
    </source>
</evidence>
<dbReference type="PIRSF" id="PIRSF016578">
    <property type="entry name" value="HsaA"/>
    <property type="match status" value="1"/>
</dbReference>
<evidence type="ECO:0008006" key="12">
    <source>
        <dbReference type="Google" id="ProtNLM"/>
    </source>
</evidence>
<dbReference type="Pfam" id="PF00441">
    <property type="entry name" value="Acyl-CoA_dh_1"/>
    <property type="match status" value="1"/>
</dbReference>
<evidence type="ECO:0000256" key="3">
    <source>
        <dbReference type="ARBA" id="ARBA00022630"/>
    </source>
</evidence>
<dbReference type="SUPFAM" id="SSF56645">
    <property type="entry name" value="Acyl-CoA dehydrogenase NM domain-like"/>
    <property type="match status" value="1"/>
</dbReference>
<dbReference type="GO" id="GO:0050660">
    <property type="term" value="F:flavin adenine dinucleotide binding"/>
    <property type="evidence" value="ECO:0007669"/>
    <property type="project" value="InterPro"/>
</dbReference>
<gene>
    <name evidence="10" type="ORF">AKJ37_03920</name>
</gene>
<dbReference type="FunFam" id="2.40.110.10:FF:000002">
    <property type="entry name" value="Acyl-CoA dehydrogenase fadE12"/>
    <property type="match status" value="1"/>
</dbReference>
<name>A0A133USB5_9EURY</name>
<keyword evidence="11" id="KW-1185">Reference proteome</keyword>
<dbReference type="InterPro" id="IPR013786">
    <property type="entry name" value="AcylCoA_DH/ox_N"/>
</dbReference>
<dbReference type="PANTHER" id="PTHR43884:SF12">
    <property type="entry name" value="ISOVALERYL-COA DEHYDROGENASE, MITOCHONDRIAL-RELATED"/>
    <property type="match status" value="1"/>
</dbReference>
<evidence type="ECO:0000256" key="4">
    <source>
        <dbReference type="ARBA" id="ARBA00022827"/>
    </source>
</evidence>
<feature type="domain" description="Acyl-CoA dehydrogenase/oxidase N-terminal" evidence="9">
    <location>
        <begin position="6"/>
        <end position="118"/>
    </location>
</feature>
<evidence type="ECO:0000313" key="10">
    <source>
        <dbReference type="EMBL" id="KXA97020.1"/>
    </source>
</evidence>
<feature type="domain" description="Acyl-CoA oxidase/dehydrogenase middle" evidence="8">
    <location>
        <begin position="122"/>
        <end position="217"/>
    </location>
</feature>
<dbReference type="AlphaFoldDB" id="A0A133USB5"/>
<dbReference type="InterPro" id="IPR046373">
    <property type="entry name" value="Acyl-CoA_Oxase/DH_mid-dom_sf"/>
</dbReference>
<dbReference type="Gene3D" id="1.20.140.10">
    <property type="entry name" value="Butyryl-CoA Dehydrogenase, subunit A, domain 3"/>
    <property type="match status" value="1"/>
</dbReference>
<proteinExistence type="inferred from homology"/>
<evidence type="ECO:0000259" key="8">
    <source>
        <dbReference type="Pfam" id="PF02770"/>
    </source>
</evidence>
<feature type="domain" description="Acyl-CoA dehydrogenase/oxidase C-terminal" evidence="7">
    <location>
        <begin position="231"/>
        <end position="383"/>
    </location>
</feature>
<dbReference type="FunFam" id="1.10.540.10:FF:000002">
    <property type="entry name" value="Acyl-CoA dehydrogenase FadE19"/>
    <property type="match status" value="1"/>
</dbReference>
<keyword evidence="4 6" id="KW-0274">FAD</keyword>
<evidence type="ECO:0000259" key="7">
    <source>
        <dbReference type="Pfam" id="PF00441"/>
    </source>
</evidence>
<organism evidence="10 11">
    <name type="scientific">candidate division MSBL1 archaeon SCGC-AAA259I09</name>
    <dbReference type="NCBI Taxonomy" id="1698267"/>
    <lineage>
        <taxon>Archaea</taxon>
        <taxon>Methanobacteriati</taxon>
        <taxon>Methanobacteriota</taxon>
        <taxon>candidate division MSBL1</taxon>
    </lineage>
</organism>
<reference evidence="10 11" key="1">
    <citation type="journal article" date="2016" name="Sci. Rep.">
        <title>Metabolic traits of an uncultured archaeal lineage -MSBL1- from brine pools of the Red Sea.</title>
        <authorList>
            <person name="Mwirichia R."/>
            <person name="Alam I."/>
            <person name="Rashid M."/>
            <person name="Vinu M."/>
            <person name="Ba-Alawi W."/>
            <person name="Anthony Kamau A."/>
            <person name="Kamanda Ngugi D."/>
            <person name="Goker M."/>
            <person name="Klenk H.P."/>
            <person name="Bajic V."/>
            <person name="Stingl U."/>
        </authorList>
    </citation>
    <scope>NUCLEOTIDE SEQUENCE [LARGE SCALE GENOMIC DNA]</scope>
    <source>
        <strain evidence="10">SCGC-AAA259I09</strain>
    </source>
</reference>
<evidence type="ECO:0000256" key="5">
    <source>
        <dbReference type="ARBA" id="ARBA00023002"/>
    </source>
</evidence>
<dbReference type="InterPro" id="IPR009100">
    <property type="entry name" value="AcylCoA_DH/oxidase_NM_dom_sf"/>
</dbReference>
<protein>
    <recommendedName>
        <fullName evidence="12">Acyl-CoA dehydrogenase</fullName>
    </recommendedName>
</protein>
<dbReference type="InterPro" id="IPR009075">
    <property type="entry name" value="AcylCo_DH/oxidase_C"/>
</dbReference>
<evidence type="ECO:0000256" key="1">
    <source>
        <dbReference type="ARBA" id="ARBA00001974"/>
    </source>
</evidence>
<accession>A0A133USB5</accession>
<dbReference type="Gene3D" id="1.10.540.10">
    <property type="entry name" value="Acyl-CoA dehydrogenase/oxidase, N-terminal domain"/>
    <property type="match status" value="1"/>
</dbReference>
<evidence type="ECO:0000256" key="6">
    <source>
        <dbReference type="RuleBase" id="RU362125"/>
    </source>
</evidence>
<keyword evidence="5 6" id="KW-0560">Oxidoreductase</keyword>
<evidence type="ECO:0000256" key="2">
    <source>
        <dbReference type="ARBA" id="ARBA00009347"/>
    </source>
</evidence>
<dbReference type="Pfam" id="PF02771">
    <property type="entry name" value="Acyl-CoA_dh_N"/>
    <property type="match status" value="1"/>
</dbReference>
<dbReference type="SUPFAM" id="SSF47203">
    <property type="entry name" value="Acyl-CoA dehydrogenase C-terminal domain-like"/>
    <property type="match status" value="1"/>
</dbReference>
<dbReference type="Proteomes" id="UP000070463">
    <property type="component" value="Unassembled WGS sequence"/>
</dbReference>
<dbReference type="EMBL" id="LHXR01000048">
    <property type="protein sequence ID" value="KXA97020.1"/>
    <property type="molecule type" value="Genomic_DNA"/>
</dbReference>
<keyword evidence="3 6" id="KW-0285">Flavoprotein</keyword>
<sequence length="387" mass="42305">MVIELTETQELTQESVREFAEKEIEPAIDEMEEKGYIPDALWRKIGKQGIFGIRYSEEYGGSNLDVVSECLVAEEIAKVSLSVAFETTMQFFQSTDFIAKYGSEEQKEKWLVPAIKGEVRGAFCLTEPGGGSDLSHLSAQMEKDGDEAVINGKKTWTTSGPMADYYIVGALTDPEKGARSIDWVVIDSDNPGVEIGKDIPKIGLKGTQHSEVFFNDCRVPVENALAGIGEGNGYPYLNGILAEIRVVTAALGLGLTRAALDDSMDFAKQRVAFGKAIAKRQGISFKITDIATRLNAARLLTYRVASIMDEKGRNAEECSKLAPMTKNFSCKLAQDAVDKARRIQGAASFSSESSIGRYFCDSGALLWGGGTREINNWIIARELGLFD</sequence>
<evidence type="ECO:0000259" key="9">
    <source>
        <dbReference type="Pfam" id="PF02771"/>
    </source>
</evidence>